<gene>
    <name evidence="1" type="ORF">RPERSI_LOCUS19920</name>
</gene>
<keyword evidence="2" id="KW-1185">Reference proteome</keyword>
<evidence type="ECO:0000313" key="2">
    <source>
        <dbReference type="Proteomes" id="UP000789920"/>
    </source>
</evidence>
<dbReference type="EMBL" id="CAJVQC010055333">
    <property type="protein sequence ID" value="CAG8795239.1"/>
    <property type="molecule type" value="Genomic_DNA"/>
</dbReference>
<comment type="caution">
    <text evidence="1">The sequence shown here is derived from an EMBL/GenBank/DDBJ whole genome shotgun (WGS) entry which is preliminary data.</text>
</comment>
<organism evidence="1 2">
    <name type="scientific">Racocetra persica</name>
    <dbReference type="NCBI Taxonomy" id="160502"/>
    <lineage>
        <taxon>Eukaryota</taxon>
        <taxon>Fungi</taxon>
        <taxon>Fungi incertae sedis</taxon>
        <taxon>Mucoromycota</taxon>
        <taxon>Glomeromycotina</taxon>
        <taxon>Glomeromycetes</taxon>
        <taxon>Diversisporales</taxon>
        <taxon>Gigasporaceae</taxon>
        <taxon>Racocetra</taxon>
    </lineage>
</organism>
<dbReference type="Proteomes" id="UP000789920">
    <property type="component" value="Unassembled WGS sequence"/>
</dbReference>
<feature type="non-terminal residue" evidence="1">
    <location>
        <position position="1"/>
    </location>
</feature>
<evidence type="ECO:0000313" key="1">
    <source>
        <dbReference type="EMBL" id="CAG8795239.1"/>
    </source>
</evidence>
<protein>
    <submittedName>
        <fullName evidence="1">27228_t:CDS:1</fullName>
    </submittedName>
</protein>
<feature type="non-terminal residue" evidence="1">
    <location>
        <position position="108"/>
    </location>
</feature>
<proteinExistence type="predicted"/>
<name>A0ACA9RI06_9GLOM</name>
<accession>A0ACA9RI06</accession>
<reference evidence="1" key="1">
    <citation type="submission" date="2021-06" db="EMBL/GenBank/DDBJ databases">
        <authorList>
            <person name="Kallberg Y."/>
            <person name="Tangrot J."/>
            <person name="Rosling A."/>
        </authorList>
    </citation>
    <scope>NUCLEOTIDE SEQUENCE</scope>
    <source>
        <strain evidence="1">MA461A</strain>
    </source>
</reference>
<sequence length="108" mass="11731">IEVAEININMLKSLNRPIARIRAVHTGGTEASKADSDIAKGLESQILLAKGAHVILRANLCIEASLVNSAIKTVQDLFFEENQEPPSLLLAVFIEFNTYNSPAIISTE</sequence>